<dbReference type="EMBL" id="QEAP01000198">
    <property type="protein sequence ID" value="TPX73246.1"/>
    <property type="molecule type" value="Genomic_DNA"/>
</dbReference>
<dbReference type="CDD" id="cd04514">
    <property type="entry name" value="Taspase1_like"/>
    <property type="match status" value="1"/>
</dbReference>
<dbReference type="PANTHER" id="PTHR10188:SF8">
    <property type="entry name" value="THREONINE ASPARTASE 1"/>
    <property type="match status" value="1"/>
</dbReference>
<evidence type="ECO:0000256" key="2">
    <source>
        <dbReference type="PIRSR" id="PIRSR600246-3"/>
    </source>
</evidence>
<evidence type="ECO:0000313" key="5">
    <source>
        <dbReference type="Proteomes" id="UP000320333"/>
    </source>
</evidence>
<dbReference type="GO" id="GO:0051604">
    <property type="term" value="P:protein maturation"/>
    <property type="evidence" value="ECO:0007669"/>
    <property type="project" value="TreeGrafter"/>
</dbReference>
<dbReference type="Proteomes" id="UP000320333">
    <property type="component" value="Unassembled WGS sequence"/>
</dbReference>
<dbReference type="InterPro" id="IPR037464">
    <property type="entry name" value="Taspase1"/>
</dbReference>
<gene>
    <name evidence="4" type="ORF">CcCBS67573_g05484</name>
</gene>
<feature type="site" description="Cleavage; by autolysis" evidence="2">
    <location>
        <begin position="200"/>
        <end position="201"/>
    </location>
</feature>
<evidence type="ECO:0000313" key="4">
    <source>
        <dbReference type="EMBL" id="TPX73246.1"/>
    </source>
</evidence>
<dbReference type="SUPFAM" id="SSF56235">
    <property type="entry name" value="N-terminal nucleophile aminohydrolases (Ntn hydrolases)"/>
    <property type="match status" value="1"/>
</dbReference>
<accession>A0A507FD89</accession>
<dbReference type="PANTHER" id="PTHR10188">
    <property type="entry name" value="L-ASPARAGINASE"/>
    <property type="match status" value="1"/>
</dbReference>
<organism evidence="4 5">
    <name type="scientific">Chytriomyces confervae</name>
    <dbReference type="NCBI Taxonomy" id="246404"/>
    <lineage>
        <taxon>Eukaryota</taxon>
        <taxon>Fungi</taxon>
        <taxon>Fungi incertae sedis</taxon>
        <taxon>Chytridiomycota</taxon>
        <taxon>Chytridiomycota incertae sedis</taxon>
        <taxon>Chytridiomycetes</taxon>
        <taxon>Chytridiales</taxon>
        <taxon>Chytriomycetaceae</taxon>
        <taxon>Chytriomyces</taxon>
    </lineage>
</organism>
<dbReference type="OrthoDB" id="2262349at2759"/>
<comment type="caution">
    <text evidence="4">The sequence shown here is derived from an EMBL/GenBank/DDBJ whole genome shotgun (WGS) entry which is preliminary data.</text>
</comment>
<dbReference type="InterPro" id="IPR029055">
    <property type="entry name" value="Ntn_hydrolases_N"/>
</dbReference>
<dbReference type="GO" id="GO:0004298">
    <property type="term" value="F:threonine-type endopeptidase activity"/>
    <property type="evidence" value="ECO:0007669"/>
    <property type="project" value="InterPro"/>
</dbReference>
<keyword evidence="5" id="KW-1185">Reference proteome</keyword>
<dbReference type="GO" id="GO:0005737">
    <property type="term" value="C:cytoplasm"/>
    <property type="evidence" value="ECO:0007669"/>
    <property type="project" value="TreeGrafter"/>
</dbReference>
<dbReference type="AlphaFoldDB" id="A0A507FD89"/>
<proteinExistence type="predicted"/>
<sequence>MNHAGCLGFTPLVAVHTGAGSFSVSREKEQCQVVAAACRKGLAVLSQQQSSSVDAATAAVRYLEESALVNAGFGSNLTTAATVECDAALMDGTTGVFTGVGAVTGVRSAIACSKVMMDSFSEGKTVAGFSTTLGRVKPMFLVSEGAARFATDRESSLAIDPDALVCDRALKAWEAIAKVLQNPECDSESNHDSLDQVLEDTVGAVVLDCCGNIASAVSSGGILFKYPGRIGEAAMYSCGIWAQSVSAPSLHHHRHRSYPATSNIPKTINDSVSVGVGCSLSGTGEQIIRTLLGREIASALLETHQDHDTTNAADVLDVSTALQRVFRTAFLNGPLLSMYENGPKNAGVLLIRATSNVSTTEPNEPNINANSAPKRSLDREIWVAHTTEAMCVGWMSMGDEAPVTLVSRKKEGTTTTGSKRKRMKQWQNESNSSAGVRPIRIFGEFLGQ</sequence>
<dbReference type="Pfam" id="PF01112">
    <property type="entry name" value="Asparaginase_2"/>
    <property type="match status" value="1"/>
</dbReference>
<feature type="active site" description="Nucleophile" evidence="1">
    <location>
        <position position="201"/>
    </location>
</feature>
<feature type="region of interest" description="Disordered" evidence="3">
    <location>
        <begin position="408"/>
        <end position="433"/>
    </location>
</feature>
<dbReference type="STRING" id="246404.A0A507FD89"/>
<name>A0A507FD89_9FUNG</name>
<evidence type="ECO:0000256" key="1">
    <source>
        <dbReference type="PIRSR" id="PIRSR600246-1"/>
    </source>
</evidence>
<dbReference type="InterPro" id="IPR000246">
    <property type="entry name" value="Peptidase_T2"/>
</dbReference>
<reference evidence="4 5" key="1">
    <citation type="journal article" date="2019" name="Sci. Rep.">
        <title>Comparative genomics of chytrid fungi reveal insights into the obligate biotrophic and pathogenic lifestyle of Synchytrium endobioticum.</title>
        <authorList>
            <person name="van de Vossenberg B.T.L.H."/>
            <person name="Warris S."/>
            <person name="Nguyen H.D.T."/>
            <person name="van Gent-Pelzer M.P.E."/>
            <person name="Joly D.L."/>
            <person name="van de Geest H.C."/>
            <person name="Bonants P.J.M."/>
            <person name="Smith D.S."/>
            <person name="Levesque C.A."/>
            <person name="van der Lee T.A.J."/>
        </authorList>
    </citation>
    <scope>NUCLEOTIDE SEQUENCE [LARGE SCALE GENOMIC DNA]</scope>
    <source>
        <strain evidence="4 5">CBS 675.73</strain>
    </source>
</reference>
<evidence type="ECO:0000256" key="3">
    <source>
        <dbReference type="SAM" id="MobiDB-lite"/>
    </source>
</evidence>
<dbReference type="Gene3D" id="3.60.20.30">
    <property type="entry name" value="(Glycosyl)asparaginase"/>
    <property type="match status" value="1"/>
</dbReference>
<protein>
    <submittedName>
        <fullName evidence="4">Uncharacterized protein</fullName>
    </submittedName>
</protein>